<gene>
    <name evidence="2" type="ORF">FS935_22720</name>
</gene>
<keyword evidence="1" id="KW-0812">Transmembrane</keyword>
<evidence type="ECO:0000313" key="2">
    <source>
        <dbReference type="EMBL" id="TXC78502.1"/>
    </source>
</evidence>
<dbReference type="EMBL" id="VOQF01000033">
    <property type="protein sequence ID" value="TXC78502.1"/>
    <property type="molecule type" value="Genomic_DNA"/>
</dbReference>
<keyword evidence="1" id="KW-1133">Transmembrane helix</keyword>
<protein>
    <submittedName>
        <fullName evidence="2">Uncharacterized protein</fullName>
    </submittedName>
</protein>
<accession>A0A5C6UYL1</accession>
<dbReference type="AlphaFoldDB" id="A0A5C6UYL1"/>
<evidence type="ECO:0000313" key="3">
    <source>
        <dbReference type="Proteomes" id="UP000321363"/>
    </source>
</evidence>
<name>A0A5C6UYL1_9BACI</name>
<dbReference type="OrthoDB" id="2936580at2"/>
<sequence length="68" mass="7917">MGNQDIKDYVVWNFLELIGDFLILFAVVLLCEWYAMRKGYNSIDRAWLITVGVLMVLILDCEERMGSI</sequence>
<proteinExistence type="predicted"/>
<keyword evidence="1" id="KW-0472">Membrane</keyword>
<comment type="caution">
    <text evidence="2">The sequence shown here is derived from an EMBL/GenBank/DDBJ whole genome shotgun (WGS) entry which is preliminary data.</text>
</comment>
<reference evidence="2 3" key="1">
    <citation type="journal article" date="2005" name="Int. J. Syst. Evol. Microbiol.">
        <title>Bacillus litoralis sp. nov., isolated from a tidal flat of the Yellow Sea in Korea.</title>
        <authorList>
            <person name="Yoon J.H."/>
            <person name="Oh T.K."/>
        </authorList>
    </citation>
    <scope>NUCLEOTIDE SEQUENCE [LARGE SCALE GENOMIC DNA]</scope>
    <source>
        <strain evidence="2 3">SW-211</strain>
    </source>
</reference>
<organism evidence="2 3">
    <name type="scientific">Metabacillus litoralis</name>
    <dbReference type="NCBI Taxonomy" id="152268"/>
    <lineage>
        <taxon>Bacteria</taxon>
        <taxon>Bacillati</taxon>
        <taxon>Bacillota</taxon>
        <taxon>Bacilli</taxon>
        <taxon>Bacillales</taxon>
        <taxon>Bacillaceae</taxon>
        <taxon>Metabacillus</taxon>
    </lineage>
</organism>
<feature type="transmembrane region" description="Helical" evidence="1">
    <location>
        <begin position="12"/>
        <end position="35"/>
    </location>
</feature>
<dbReference type="RefSeq" id="WP_146950891.1">
    <property type="nucleotide sequence ID" value="NZ_VOQF01000033.1"/>
</dbReference>
<evidence type="ECO:0000256" key="1">
    <source>
        <dbReference type="SAM" id="Phobius"/>
    </source>
</evidence>
<keyword evidence="3" id="KW-1185">Reference proteome</keyword>
<dbReference type="Proteomes" id="UP000321363">
    <property type="component" value="Unassembled WGS sequence"/>
</dbReference>